<reference evidence="1" key="1">
    <citation type="submission" date="2023-11" db="EMBL/GenBank/DDBJ databases">
        <authorList>
            <person name="Poullet M."/>
        </authorList>
    </citation>
    <scope>NUCLEOTIDE SEQUENCE</scope>
    <source>
        <strain evidence="1">E1834</strain>
    </source>
</reference>
<proteinExistence type="predicted"/>
<evidence type="ECO:0000313" key="2">
    <source>
        <dbReference type="Proteomes" id="UP001497535"/>
    </source>
</evidence>
<dbReference type="EMBL" id="CAVMJV010000021">
    <property type="protein sequence ID" value="CAK5069899.1"/>
    <property type="molecule type" value="Genomic_DNA"/>
</dbReference>
<dbReference type="Proteomes" id="UP001497535">
    <property type="component" value="Unassembled WGS sequence"/>
</dbReference>
<evidence type="ECO:0000313" key="1">
    <source>
        <dbReference type="EMBL" id="CAK5069899.1"/>
    </source>
</evidence>
<accession>A0ACB0YYZ1</accession>
<sequence length="49" mass="5713">MIIIWLVVSIIYGLTNIFWTKTVVFSGIYFGYFFNPHVGYIDGNNEVFC</sequence>
<name>A0ACB0YYZ1_MELEN</name>
<protein>
    <submittedName>
        <fullName evidence="1">Uncharacterized protein</fullName>
    </submittedName>
</protein>
<keyword evidence="2" id="KW-1185">Reference proteome</keyword>
<organism evidence="1 2">
    <name type="scientific">Meloidogyne enterolobii</name>
    <name type="common">Root-knot nematode worm</name>
    <name type="synonym">Meloidogyne mayaguensis</name>
    <dbReference type="NCBI Taxonomy" id="390850"/>
    <lineage>
        <taxon>Eukaryota</taxon>
        <taxon>Metazoa</taxon>
        <taxon>Ecdysozoa</taxon>
        <taxon>Nematoda</taxon>
        <taxon>Chromadorea</taxon>
        <taxon>Rhabditida</taxon>
        <taxon>Tylenchina</taxon>
        <taxon>Tylenchomorpha</taxon>
        <taxon>Tylenchoidea</taxon>
        <taxon>Meloidogynidae</taxon>
        <taxon>Meloidogyninae</taxon>
        <taxon>Meloidogyne</taxon>
    </lineage>
</organism>
<gene>
    <name evidence="1" type="ORF">MENTE1834_LOCUS18481</name>
</gene>
<comment type="caution">
    <text evidence="1">The sequence shown here is derived from an EMBL/GenBank/DDBJ whole genome shotgun (WGS) entry which is preliminary data.</text>
</comment>